<proteinExistence type="predicted"/>
<evidence type="ECO:0000313" key="3">
    <source>
        <dbReference type="Proteomes" id="UP000266506"/>
    </source>
</evidence>
<sequence>MLLKLKKEAFALTVIGVSISFVFAILLLLDGFQMHFIRYLKAFDWMVQNREFNIFIFFVMTGIGILFIIKPNKATAIISLICAIFAFNVLIFIAAILTLRTISELNQKAKIAEEEWLNQEGVENYGIIGDEPNLIPAPVKREVPAKRKAPTHVEFTSAEQTKISLGIAFASTYLVLFALLFYLLIHNTRVEPGDESAAWLEIYLVFFLIILLFYSATIVINIVVSAIALHKKTYSSTKLMRVFGFISLTFINSFAAISALRRYS</sequence>
<comment type="caution">
    <text evidence="2">The sequence shown here is derived from an EMBL/GenBank/DDBJ whole genome shotgun (WGS) entry which is preliminary data.</text>
</comment>
<keyword evidence="1" id="KW-1133">Transmembrane helix</keyword>
<dbReference type="RefSeq" id="WP_119015422.1">
    <property type="nucleotide sequence ID" value="NZ_QXEV01000002.1"/>
</dbReference>
<accession>A0A397S0H5</accession>
<protein>
    <submittedName>
        <fullName evidence="2">Uncharacterized protein</fullName>
    </submittedName>
</protein>
<keyword evidence="3" id="KW-1185">Reference proteome</keyword>
<reference evidence="2 3" key="1">
    <citation type="submission" date="2018-08" db="EMBL/GenBank/DDBJ databases">
        <title>Genomic Encyclopedia of Archaeal and Bacterial Type Strains, Phase II (KMG-II): from individual species to whole genera.</title>
        <authorList>
            <person name="Goeker M."/>
        </authorList>
    </citation>
    <scope>NUCLEOTIDE SEQUENCE [LARGE SCALE GENOMIC DNA]</scope>
    <source>
        <strain evidence="2 3">ATCC 27112</strain>
    </source>
</reference>
<gene>
    <name evidence="2" type="ORF">EI71_00246</name>
</gene>
<feature type="transmembrane region" description="Helical" evidence="1">
    <location>
        <begin position="75"/>
        <end position="99"/>
    </location>
</feature>
<feature type="transmembrane region" description="Helical" evidence="1">
    <location>
        <begin position="242"/>
        <end position="260"/>
    </location>
</feature>
<dbReference type="InParanoid" id="A0A397S0H5"/>
<name>A0A397S0H5_9MOLU</name>
<organism evidence="2 3">
    <name type="scientific">Anaeroplasma bactoclasticum</name>
    <dbReference type="NCBI Taxonomy" id="2088"/>
    <lineage>
        <taxon>Bacteria</taxon>
        <taxon>Bacillati</taxon>
        <taxon>Mycoplasmatota</taxon>
        <taxon>Mollicutes</taxon>
        <taxon>Anaeroplasmatales</taxon>
        <taxon>Anaeroplasmataceae</taxon>
        <taxon>Anaeroplasma</taxon>
    </lineage>
</organism>
<dbReference type="AlphaFoldDB" id="A0A397S0H5"/>
<dbReference type="EMBL" id="QXEV01000002">
    <property type="protein sequence ID" value="RIA78296.1"/>
    <property type="molecule type" value="Genomic_DNA"/>
</dbReference>
<keyword evidence="1" id="KW-0812">Transmembrane</keyword>
<feature type="transmembrane region" description="Helical" evidence="1">
    <location>
        <begin position="165"/>
        <end position="185"/>
    </location>
</feature>
<evidence type="ECO:0000313" key="2">
    <source>
        <dbReference type="EMBL" id="RIA78296.1"/>
    </source>
</evidence>
<feature type="transmembrane region" description="Helical" evidence="1">
    <location>
        <begin position="205"/>
        <end position="230"/>
    </location>
</feature>
<feature type="transmembrane region" description="Helical" evidence="1">
    <location>
        <begin position="12"/>
        <end position="32"/>
    </location>
</feature>
<feature type="transmembrane region" description="Helical" evidence="1">
    <location>
        <begin position="52"/>
        <end position="69"/>
    </location>
</feature>
<evidence type="ECO:0000256" key="1">
    <source>
        <dbReference type="SAM" id="Phobius"/>
    </source>
</evidence>
<dbReference type="Proteomes" id="UP000266506">
    <property type="component" value="Unassembled WGS sequence"/>
</dbReference>
<keyword evidence="1" id="KW-0472">Membrane</keyword>